<evidence type="ECO:0000313" key="3">
    <source>
        <dbReference type="Proteomes" id="UP000292452"/>
    </source>
</evidence>
<evidence type="ECO:0000313" key="2">
    <source>
        <dbReference type="EMBL" id="TBO57709.1"/>
    </source>
</evidence>
<proteinExistence type="predicted"/>
<feature type="region of interest" description="Disordered" evidence="1">
    <location>
        <begin position="77"/>
        <end position="108"/>
    </location>
</feature>
<dbReference type="EMBL" id="SIXH01000200">
    <property type="protein sequence ID" value="TBO57709.1"/>
    <property type="molecule type" value="Genomic_DNA"/>
</dbReference>
<reference evidence="2 3" key="1">
    <citation type="submission" date="2019-02" db="EMBL/GenBank/DDBJ databases">
        <title>Draft Genome Sequence of Streptomyces sp. AM-2504, identified by 16S rRNA comparative analysis as a Streptomyces Kasugaensis strain.</title>
        <authorList>
            <person name="Napolioni V."/>
            <person name="Giuliodori A.M."/>
            <person name="Spurio R."/>
            <person name="Fabbretti A."/>
        </authorList>
    </citation>
    <scope>NUCLEOTIDE SEQUENCE [LARGE SCALE GENOMIC DNA]</scope>
    <source>
        <strain evidence="2 3">AM-2504</strain>
    </source>
</reference>
<gene>
    <name evidence="2" type="ORF">EYS09_21315</name>
</gene>
<protein>
    <submittedName>
        <fullName evidence="2">Uncharacterized protein</fullName>
    </submittedName>
</protein>
<accession>A0A4Q9HTB2</accession>
<feature type="compositionally biased region" description="Polar residues" evidence="1">
    <location>
        <begin position="80"/>
        <end position="91"/>
    </location>
</feature>
<evidence type="ECO:0000256" key="1">
    <source>
        <dbReference type="SAM" id="MobiDB-lite"/>
    </source>
</evidence>
<dbReference type="RefSeq" id="WP_131124427.1">
    <property type="nucleotide sequence ID" value="NZ_SIXH01000200.1"/>
</dbReference>
<dbReference type="Proteomes" id="UP000292452">
    <property type="component" value="Unassembled WGS sequence"/>
</dbReference>
<comment type="caution">
    <text evidence="2">The sequence shown here is derived from an EMBL/GenBank/DDBJ whole genome shotgun (WGS) entry which is preliminary data.</text>
</comment>
<sequence length="108" mass="11856">MHGSNAVSGHHQVAGLDHHAGRHEIRVHLAITNLHFGEFADDAKENPEGIFFIAALCVAIVDREKIIAANLPSGDARRSFSLQQRDGQNETPQRDKGACSHRDYHVLG</sequence>
<keyword evidence="3" id="KW-1185">Reference proteome</keyword>
<dbReference type="AlphaFoldDB" id="A0A4Q9HTB2"/>
<name>A0A4Q9HTB2_STRKA</name>
<feature type="compositionally biased region" description="Basic and acidic residues" evidence="1">
    <location>
        <begin position="92"/>
        <end position="108"/>
    </location>
</feature>
<organism evidence="2 3">
    <name type="scientific">Streptomyces kasugaensis</name>
    <dbReference type="NCBI Taxonomy" id="1946"/>
    <lineage>
        <taxon>Bacteria</taxon>
        <taxon>Bacillati</taxon>
        <taxon>Actinomycetota</taxon>
        <taxon>Actinomycetes</taxon>
        <taxon>Kitasatosporales</taxon>
        <taxon>Streptomycetaceae</taxon>
        <taxon>Streptomyces</taxon>
    </lineage>
</organism>